<dbReference type="RefSeq" id="WP_169211185.1">
    <property type="nucleotide sequence ID" value="NZ_JAATNW010000006.1"/>
</dbReference>
<name>A0ABX1R2C0_9ALTE</name>
<dbReference type="Pfam" id="PF22058">
    <property type="entry name" value="X25_BaPul_like"/>
    <property type="match status" value="1"/>
</dbReference>
<evidence type="ECO:0000256" key="4">
    <source>
        <dbReference type="ARBA" id="ARBA00023295"/>
    </source>
</evidence>
<dbReference type="InterPro" id="IPR054409">
    <property type="entry name" value="X25_BaPul-like"/>
</dbReference>
<evidence type="ECO:0000259" key="10">
    <source>
        <dbReference type="Pfam" id="PF18494"/>
    </source>
</evidence>
<feature type="domain" description="Pullulanase Ins" evidence="10">
    <location>
        <begin position="567"/>
        <end position="633"/>
    </location>
</feature>
<dbReference type="Pfam" id="PF18494">
    <property type="entry name" value="Pullulanase_Ins"/>
    <property type="match status" value="1"/>
</dbReference>
<dbReference type="CDD" id="cd11341">
    <property type="entry name" value="AmyAc_Pullulanase_LD-like"/>
    <property type="match status" value="1"/>
</dbReference>
<dbReference type="InterPro" id="IPR004193">
    <property type="entry name" value="Glyco_hydro_13_N"/>
</dbReference>
<evidence type="ECO:0000256" key="2">
    <source>
        <dbReference type="ARBA" id="ARBA00022729"/>
    </source>
</evidence>
<feature type="chain" id="PRO_5045854113" evidence="5">
    <location>
        <begin position="20"/>
        <end position="1455"/>
    </location>
</feature>
<evidence type="ECO:0000259" key="6">
    <source>
        <dbReference type="Pfam" id="PF02922"/>
    </source>
</evidence>
<dbReference type="SUPFAM" id="SSF81296">
    <property type="entry name" value="E set domains"/>
    <property type="match status" value="3"/>
</dbReference>
<dbReference type="InterPro" id="IPR040671">
    <property type="entry name" value="Pullulanase_N2"/>
</dbReference>
<dbReference type="CDD" id="cd02861">
    <property type="entry name" value="E_set_pullulanase_like"/>
    <property type="match status" value="3"/>
</dbReference>
<dbReference type="Gene3D" id="2.60.40.1180">
    <property type="entry name" value="Golgi alpha-mannosidase II"/>
    <property type="match status" value="1"/>
</dbReference>
<dbReference type="InterPro" id="IPR013780">
    <property type="entry name" value="Glyco_hydro_b"/>
</dbReference>
<sequence length="1455" mass="160198">MRALLVSLLLTLFTFTSYAQEWHTPSQITVSSPKKLSNFTRKAMEVTVDITNDSDAQLIGPFRLVVNASSHTIMGLDGEENGKAFKILPFTALAANSTRQVVLKLEHARKRFNFDFSVQSRGTDTSGSVLNLDDNQIALFYKREDGNYSGWGLHLWSGQACGNYAEPTTSSPHFNNWGSPYPADGVDPEYGAFFILTVEPGAQCYNFIVHKGDERGVGSGDQQFDPTQGQEAFTFHGNGNIWYFPVATPPVFASGASAHWLTPDTLVWGNVVDAAEYRLYHAEDADMAVVFGLLANKGESVNLVSSEWDTSLKQQFPHLSDFSGFSVSVSPEQAKAMAKGQLIAVALDNNENVLAATHVQRAALLDSLYTSAPNDADEAQLGVQYEGNKVSVSLWAPTAKKVSLYLYNRNQKWLGWWFGKKAMQYDPDTGIWRFEANKNLLNRKYYRFEVTAYHPLTDNIETMMTSDPYSLALSENGVHSQFINLNDADLQPAGWRNHTVPTVHNPEDAVIYETHIRDFSNLDPTVPTAYQGKYLAFTQTDSQPVQHLQQLADAGLTHIHFLPANDIASIEENPAERVEITDTVAKLCQRNPSASVCGVESASSRLIDVLESYDPDSTDAQALVDEFRGMDGFNWGYDPHHFAAPEGSYATEASGESRVREMRAMNLALHNMGLRTILDVVYNHTASSGLYDKSVLDKAVPGYYHRLNEFTGAIERSTCCENTATEHRMMEKLMIDSLVIFARDYGFDGFRFDLMGHIPKSSVERAREAVQAVDPDTYFYGEGWNFGEVVNDRRFEQASQLNMAGTEIGTFSDRQREAVRGATLFASDGNVNEQDVIRIGMAGNMANVQFVAANGNYVKMYDYQWNGQPAGYSSDPADTVNYISKHDNETLWDQLQLTLPASLSLAQRARIQAVALSIPMLSQGIPFLHMGSELLRSKSLDRNSYDAGDWFNKVDFSMDSSNWNIGLPLAQDNAGKWDTMRGIIANPATAPDSYVMNATFERFKEWLSIRQSSVLFRLPTQQDVIDRLAFHNTGVDQQAGLIVMSLDDGIGVDDIDPQHDAILVVVNGSNGSVDVPMSQAEQFELHPVQLGSSDVALSNVIISSGSIAVPPQTTAVLVKPQFGAQGEGVSARPPLGEQVIYLRGDMNSWGTDDPLSYQGNGRYSVTLDLGAGAYQFKLASEGWDLQYGGGFSIPLNETYNVYEYGDNISVTLAEDTTVTFTFNLAAMQSPTLLLSADVDDAPTAPYGDTTVYLRGSMNGWGTDNPFVYQGNNRYTLARALTAGTYNFKLASQDWSTVNIGASTSGQEILLNTPWNMVNGGSQDVTLNIVADGQYLFDIDASDATNPVVTVSEDIAPLAAIPHIRGSLNNWGTTDPMMYVGNGSYQVNIDVLTGQYQFKVASSDWSAIDLGSFEQATVGKTIKLEGGNNINLEVNEDGIRRFSMNVFTTPFTLNIE</sequence>
<dbReference type="Pfam" id="PF17967">
    <property type="entry name" value="Pullulanase_N2"/>
    <property type="match status" value="1"/>
</dbReference>
<dbReference type="Pfam" id="PF02922">
    <property type="entry name" value="CBM_48"/>
    <property type="match status" value="1"/>
</dbReference>
<accession>A0ABX1R2C0</accession>
<dbReference type="Pfam" id="PF11852">
    <property type="entry name" value="Pullul_strch_C"/>
    <property type="match status" value="1"/>
</dbReference>
<feature type="signal peptide" evidence="5">
    <location>
        <begin position="1"/>
        <end position="19"/>
    </location>
</feature>
<dbReference type="InterPro" id="IPR041111">
    <property type="entry name" value="Pullulanase_Ins"/>
</dbReference>
<keyword evidence="13" id="KW-1185">Reference proteome</keyword>
<dbReference type="Gene3D" id="2.60.40.10">
    <property type="entry name" value="Immunoglobulins"/>
    <property type="match status" value="4"/>
</dbReference>
<protein>
    <submittedName>
        <fullName evidence="12">Pullulanase-type alpha-1,6-glucosidase</fullName>
    </submittedName>
</protein>
<keyword evidence="3" id="KW-0378">Hydrolase</keyword>
<feature type="domain" description="Pullulanase carbohydrate-binding module 41" evidence="7">
    <location>
        <begin position="137"/>
        <end position="241"/>
    </location>
</feature>
<evidence type="ECO:0000256" key="3">
    <source>
        <dbReference type="ARBA" id="ARBA00022801"/>
    </source>
</evidence>
<dbReference type="CDD" id="cd02860">
    <property type="entry name" value="E_set_Pullulanase"/>
    <property type="match status" value="1"/>
</dbReference>
<feature type="domain" description="Alpha-1,6-glucosidases pullulanase-type C-terminal" evidence="8">
    <location>
        <begin position="959"/>
        <end position="1119"/>
    </location>
</feature>
<dbReference type="Pfam" id="PF03714">
    <property type="entry name" value="PUD"/>
    <property type="match status" value="1"/>
</dbReference>
<dbReference type="Gene3D" id="2.60.40.1130">
    <property type="entry name" value="Rab geranylgeranyltransferase alpha-subunit, insert domain"/>
    <property type="match status" value="1"/>
</dbReference>
<organism evidence="12 13">
    <name type="scientific">Alteromonas ponticola</name>
    <dbReference type="NCBI Taxonomy" id="2720613"/>
    <lineage>
        <taxon>Bacteria</taxon>
        <taxon>Pseudomonadati</taxon>
        <taxon>Pseudomonadota</taxon>
        <taxon>Gammaproteobacteria</taxon>
        <taxon>Alteromonadales</taxon>
        <taxon>Alteromonadaceae</taxon>
        <taxon>Alteromonas/Salinimonas group</taxon>
        <taxon>Alteromonas</taxon>
    </lineage>
</organism>
<dbReference type="SUPFAM" id="SSF49452">
    <property type="entry name" value="Starch-binding domain-like"/>
    <property type="match status" value="1"/>
</dbReference>
<evidence type="ECO:0000259" key="11">
    <source>
        <dbReference type="Pfam" id="PF22058"/>
    </source>
</evidence>
<keyword evidence="2 5" id="KW-0732">Signal</keyword>
<dbReference type="CDD" id="cd10315">
    <property type="entry name" value="CBM41_pullulanase"/>
    <property type="match status" value="1"/>
</dbReference>
<feature type="domain" description="Pullulanase N2" evidence="9">
    <location>
        <begin position="256"/>
        <end position="366"/>
    </location>
</feature>
<dbReference type="PANTHER" id="PTHR43002">
    <property type="entry name" value="GLYCOGEN DEBRANCHING ENZYME"/>
    <property type="match status" value="1"/>
</dbReference>
<proteinExistence type="inferred from homology"/>
<evidence type="ECO:0000259" key="7">
    <source>
        <dbReference type="Pfam" id="PF03714"/>
    </source>
</evidence>
<evidence type="ECO:0000259" key="8">
    <source>
        <dbReference type="Pfam" id="PF11852"/>
    </source>
</evidence>
<evidence type="ECO:0000256" key="1">
    <source>
        <dbReference type="ARBA" id="ARBA00008061"/>
    </source>
</evidence>
<comment type="similarity">
    <text evidence="1">Belongs to the glycosyl hydrolase 13 family.</text>
</comment>
<dbReference type="InterPro" id="IPR011839">
    <property type="entry name" value="Pullul_strch"/>
</dbReference>
<evidence type="ECO:0000313" key="13">
    <source>
        <dbReference type="Proteomes" id="UP000709336"/>
    </source>
</evidence>
<dbReference type="InterPro" id="IPR024561">
    <property type="entry name" value="Pullul_strch_C"/>
</dbReference>
<dbReference type="EMBL" id="JAATNW010000006">
    <property type="protein sequence ID" value="NMH60618.1"/>
    <property type="molecule type" value="Genomic_DNA"/>
</dbReference>
<evidence type="ECO:0000259" key="9">
    <source>
        <dbReference type="Pfam" id="PF17967"/>
    </source>
</evidence>
<reference evidence="12 13" key="1">
    <citation type="submission" date="2020-03" db="EMBL/GenBank/DDBJ databases">
        <title>Alteromonas ponticola sp. nov., isolated from seawater.</title>
        <authorList>
            <person name="Yoon J.-H."/>
            <person name="Kim Y.-O."/>
        </authorList>
    </citation>
    <scope>NUCLEOTIDE SEQUENCE [LARGE SCALE GENOMIC DNA]</scope>
    <source>
        <strain evidence="12 13">MYP5</strain>
    </source>
</reference>
<evidence type="ECO:0000313" key="12">
    <source>
        <dbReference type="EMBL" id="NMH60618.1"/>
    </source>
</evidence>
<dbReference type="InterPro" id="IPR013784">
    <property type="entry name" value="Carb-bd-like_fold"/>
</dbReference>
<dbReference type="InterPro" id="IPR013783">
    <property type="entry name" value="Ig-like_fold"/>
</dbReference>
<gene>
    <name evidence="12" type="primary">pulA</name>
    <name evidence="12" type="ORF">HCJ96_11340</name>
</gene>
<dbReference type="Gene3D" id="3.20.20.80">
    <property type="entry name" value="Glycosidases"/>
    <property type="match status" value="1"/>
</dbReference>
<dbReference type="NCBIfam" id="TIGR02103">
    <property type="entry name" value="pullul_strch"/>
    <property type="match status" value="1"/>
</dbReference>
<dbReference type="Proteomes" id="UP000709336">
    <property type="component" value="Unassembled WGS sequence"/>
</dbReference>
<comment type="caution">
    <text evidence="12">The sequence shown here is derived from an EMBL/GenBank/DDBJ whole genome shotgun (WGS) entry which is preliminary data.</text>
</comment>
<keyword evidence="4" id="KW-0326">Glycosidase</keyword>
<dbReference type="InterPro" id="IPR005323">
    <property type="entry name" value="CBM41_pullulanase"/>
</dbReference>
<dbReference type="InterPro" id="IPR014756">
    <property type="entry name" value="Ig_E-set"/>
</dbReference>
<dbReference type="InterPro" id="IPR017853">
    <property type="entry name" value="GH"/>
</dbReference>
<evidence type="ECO:0000256" key="5">
    <source>
        <dbReference type="SAM" id="SignalP"/>
    </source>
</evidence>
<dbReference type="Gene3D" id="2.60.40.1110">
    <property type="match status" value="1"/>
</dbReference>
<feature type="domain" description="Glycoside hydrolase family 13 N-terminal" evidence="6">
    <location>
        <begin position="380"/>
        <end position="470"/>
    </location>
</feature>
<feature type="domain" description="Amylopullulanase X25" evidence="11">
    <location>
        <begin position="1155"/>
        <end position="1225"/>
    </location>
</feature>
<dbReference type="SUPFAM" id="SSF51011">
    <property type="entry name" value="Glycosyl hydrolase domain"/>
    <property type="match status" value="1"/>
</dbReference>
<dbReference type="SUPFAM" id="SSF51445">
    <property type="entry name" value="(Trans)glycosidases"/>
    <property type="match status" value="1"/>
</dbReference>